<reference evidence="1 2" key="1">
    <citation type="journal article" date="2018" name="Sci. Rep.">
        <title>Genomic signatures of local adaptation to the degree of environmental predictability in rotifers.</title>
        <authorList>
            <person name="Franch-Gras L."/>
            <person name="Hahn C."/>
            <person name="Garcia-Roger E.M."/>
            <person name="Carmona M.J."/>
            <person name="Serra M."/>
            <person name="Gomez A."/>
        </authorList>
    </citation>
    <scope>NUCLEOTIDE SEQUENCE [LARGE SCALE GENOMIC DNA]</scope>
    <source>
        <strain evidence="1">HYR1</strain>
    </source>
</reference>
<dbReference type="OrthoDB" id="424543at2759"/>
<accession>A0A3M7QXM3</accession>
<evidence type="ECO:0000313" key="1">
    <source>
        <dbReference type="EMBL" id="RNA16092.1"/>
    </source>
</evidence>
<dbReference type="Proteomes" id="UP000276133">
    <property type="component" value="Unassembled WGS sequence"/>
</dbReference>
<dbReference type="EMBL" id="REGN01004814">
    <property type="protein sequence ID" value="RNA16092.1"/>
    <property type="molecule type" value="Genomic_DNA"/>
</dbReference>
<evidence type="ECO:0000313" key="2">
    <source>
        <dbReference type="Proteomes" id="UP000276133"/>
    </source>
</evidence>
<proteinExistence type="predicted"/>
<evidence type="ECO:0008006" key="3">
    <source>
        <dbReference type="Google" id="ProtNLM"/>
    </source>
</evidence>
<keyword evidence="2" id="KW-1185">Reference proteome</keyword>
<name>A0A3M7QXM3_BRAPC</name>
<gene>
    <name evidence="1" type="ORF">BpHYR1_020053</name>
</gene>
<organism evidence="1 2">
    <name type="scientific">Brachionus plicatilis</name>
    <name type="common">Marine rotifer</name>
    <name type="synonym">Brachionus muelleri</name>
    <dbReference type="NCBI Taxonomy" id="10195"/>
    <lineage>
        <taxon>Eukaryota</taxon>
        <taxon>Metazoa</taxon>
        <taxon>Spiralia</taxon>
        <taxon>Gnathifera</taxon>
        <taxon>Rotifera</taxon>
        <taxon>Eurotatoria</taxon>
        <taxon>Monogononta</taxon>
        <taxon>Pseudotrocha</taxon>
        <taxon>Ploima</taxon>
        <taxon>Brachionidae</taxon>
        <taxon>Brachionus</taxon>
    </lineage>
</organism>
<protein>
    <recommendedName>
        <fullName evidence="3">RNA-directed DNA polymerase from mobile element jockey-like</fullName>
    </recommendedName>
</protein>
<dbReference type="AlphaFoldDB" id="A0A3M7QXM3"/>
<sequence>MIQSKKTVLMVFNKDIKRDQLSIEQTKYLGFILDSKYTDEHHLVKGKQGAFASLSKLNFLGINTNYLCPFMKGQLFKIFIRPTLYYGMENVYLHKYKLNQIKRLDGNILKKIFMVPTRCRSTSLKLALNITPVNEHIALIKLEFYRRLMKNRYTNLIIEETKSITLEKDLKSEIFKLLEYYDDPLLQSQLSLSERIEAVRYIIKANINAEKTCNDEYENVKEVLHFKNREEIPTKLFDLIKFKF</sequence>
<comment type="caution">
    <text evidence="1">The sequence shown here is derived from an EMBL/GenBank/DDBJ whole genome shotgun (WGS) entry which is preliminary data.</text>
</comment>